<dbReference type="EMBL" id="DS999411">
    <property type="protein sequence ID" value="EED34387.1"/>
    <property type="molecule type" value="Genomic_DNA"/>
</dbReference>
<evidence type="ECO:0000313" key="1">
    <source>
        <dbReference type="EMBL" id="EED34387.1"/>
    </source>
</evidence>
<evidence type="ECO:0000313" key="2">
    <source>
        <dbReference type="Proteomes" id="UP000004699"/>
    </source>
</evidence>
<protein>
    <submittedName>
        <fullName evidence="1">Uncharacterized protein</fullName>
    </submittedName>
</protein>
<gene>
    <name evidence="1" type="ORF">NOR51B_324</name>
</gene>
<dbReference type="Proteomes" id="UP000004699">
    <property type="component" value="Unassembled WGS sequence"/>
</dbReference>
<dbReference type="STRING" id="565045.NOR51B_324"/>
<dbReference type="AlphaFoldDB" id="B8KY21"/>
<dbReference type="HOGENOM" id="CLU_2735196_0_0_6"/>
<dbReference type="RefSeq" id="WP_009019135.1">
    <property type="nucleotide sequence ID" value="NZ_DS999411.1"/>
</dbReference>
<name>B8KY21_9GAMM</name>
<proteinExistence type="predicted"/>
<sequence>MQKYHDYVALFRDYVLGLRQVLRLYHIAGTGDFLRDSDALRDFAMDALTTGSEANHLGTGLIFSCCEPGEA</sequence>
<reference evidence="2" key="1">
    <citation type="journal article" date="2013" name="BMC Microbiol.">
        <title>Taxonomy and evolution of bacteriochlorophyll a-containing members of the OM60/NOR5 clade of marine gammaproteobacteria: description of Luminiphilus syltensis gen. nov., sp. nov., reclassification of Haliea rubra as Pseudohaliea rubra gen. nov., comb. nov., and emendation of Chromatocurvus halotolerans.</title>
        <authorList>
            <person name="Spring S."/>
            <person name="Riedel T."/>
            <person name="Sproer C."/>
            <person name="Yan S."/>
            <person name="Harder J."/>
            <person name="Fuchs B.M."/>
        </authorList>
    </citation>
    <scope>NUCLEOTIDE SEQUENCE [LARGE SCALE GENOMIC DNA]</scope>
    <source>
        <strain evidence="2">NOR51-B</strain>
    </source>
</reference>
<keyword evidence="2" id="KW-1185">Reference proteome</keyword>
<dbReference type="OrthoDB" id="166264at2"/>
<organism evidence="1 2">
    <name type="scientific">Luminiphilus syltensis NOR5-1B</name>
    <dbReference type="NCBI Taxonomy" id="565045"/>
    <lineage>
        <taxon>Bacteria</taxon>
        <taxon>Pseudomonadati</taxon>
        <taxon>Pseudomonadota</taxon>
        <taxon>Gammaproteobacteria</taxon>
        <taxon>Cellvibrionales</taxon>
        <taxon>Halieaceae</taxon>
        <taxon>Luminiphilus</taxon>
    </lineage>
</organism>
<accession>B8KY21</accession>